<dbReference type="Proteomes" id="UP000391834">
    <property type="component" value="Unassembled WGS sequence"/>
</dbReference>
<dbReference type="AlphaFoldDB" id="A0A5M4B0Z5"/>
<reference evidence="1 2" key="1">
    <citation type="submission" date="2019-10" db="EMBL/GenBank/DDBJ databases">
        <title>Prolixibacter strains distinguished by the presence of nitrate reductase genes were adept at nitrate-dependent anaerobic corrosion of metallic iron and carbon steel.</title>
        <authorList>
            <person name="Iino T."/>
            <person name="Shono N."/>
            <person name="Ito K."/>
            <person name="Nakamura R."/>
            <person name="Sueoka K."/>
            <person name="Harayama S."/>
            <person name="Ohkuma M."/>
        </authorList>
    </citation>
    <scope>NUCLEOTIDE SEQUENCE [LARGE SCALE GENOMIC DNA]</scope>
    <source>
        <strain evidence="1 2">JCM 13498</strain>
    </source>
</reference>
<accession>A0A5M4B0Z5</accession>
<comment type="caution">
    <text evidence="1">The sequence shown here is derived from an EMBL/GenBank/DDBJ whole genome shotgun (WGS) entry which is preliminary data.</text>
</comment>
<sequence length="59" mass="6620">MFSGIPELVVTHIRCVKFSDAKIFPRYYSFHTTCQHIFPKGKKTAPVDAIQGAGYFGVI</sequence>
<proteinExistence type="predicted"/>
<evidence type="ECO:0000313" key="2">
    <source>
        <dbReference type="Proteomes" id="UP000391834"/>
    </source>
</evidence>
<keyword evidence="2" id="KW-1185">Reference proteome</keyword>
<dbReference type="EMBL" id="BLAX01000001">
    <property type="protein sequence ID" value="GET33835.1"/>
    <property type="molecule type" value="Genomic_DNA"/>
</dbReference>
<name>A0A5M4B0Z5_9BACT</name>
<gene>
    <name evidence="1" type="ORF">PbJCM13498_26980</name>
</gene>
<organism evidence="1 2">
    <name type="scientific">Prolixibacter bellariivorans</name>
    <dbReference type="NCBI Taxonomy" id="314319"/>
    <lineage>
        <taxon>Bacteria</taxon>
        <taxon>Pseudomonadati</taxon>
        <taxon>Bacteroidota</taxon>
        <taxon>Bacteroidia</taxon>
        <taxon>Marinilabiliales</taxon>
        <taxon>Prolixibacteraceae</taxon>
        <taxon>Prolixibacter</taxon>
    </lineage>
</organism>
<protein>
    <submittedName>
        <fullName evidence="1">Uncharacterized protein</fullName>
    </submittedName>
</protein>
<evidence type="ECO:0000313" key="1">
    <source>
        <dbReference type="EMBL" id="GET33835.1"/>
    </source>
</evidence>